<sequence>MEFKAGEHAVTSATFAYATPRKHPLSLERTLFMRQPRESSAKVARAKMKGRRSSNETANSSRTFSILAFKSRLEGDIANTLQIPHSAVFVESFLPWADDKSALLVSFFQNQQVSGDRDNEKLARDLTAKIMRLERGLALECGKPSTAADKSALCYATHAMMVEDSSLGEREVKVRIIMSGDYEQYLSSSCLPAYQQDYLEPHTGRRHSTGTCQGPLELRVAETQSPVLEVCFAFQPS</sequence>
<accession>L1JK62</accession>
<gene>
    <name evidence="1" type="ORF">GUITHDRAFT_162338</name>
</gene>
<dbReference type="RefSeq" id="XP_005835856.1">
    <property type="nucleotide sequence ID" value="XM_005835799.1"/>
</dbReference>
<proteinExistence type="predicted"/>
<dbReference type="Proteomes" id="UP000011087">
    <property type="component" value="Unassembled WGS sequence"/>
</dbReference>
<organism evidence="1">
    <name type="scientific">Guillardia theta (strain CCMP2712)</name>
    <name type="common">Cryptophyte</name>
    <dbReference type="NCBI Taxonomy" id="905079"/>
    <lineage>
        <taxon>Eukaryota</taxon>
        <taxon>Cryptophyceae</taxon>
        <taxon>Pyrenomonadales</taxon>
        <taxon>Geminigeraceae</taxon>
        <taxon>Guillardia</taxon>
    </lineage>
</organism>
<protein>
    <submittedName>
        <fullName evidence="1 2">Uncharacterized protein</fullName>
    </submittedName>
</protein>
<dbReference type="AlphaFoldDB" id="L1JK62"/>
<dbReference type="EnsemblProtists" id="EKX48876">
    <property type="protein sequence ID" value="EKX48876"/>
    <property type="gene ID" value="GUITHDRAFT_162338"/>
</dbReference>
<reference evidence="3" key="2">
    <citation type="submission" date="2012-11" db="EMBL/GenBank/DDBJ databases">
        <authorList>
            <person name="Kuo A."/>
            <person name="Curtis B.A."/>
            <person name="Tanifuji G."/>
            <person name="Burki F."/>
            <person name="Gruber A."/>
            <person name="Irimia M."/>
            <person name="Maruyama S."/>
            <person name="Arias M.C."/>
            <person name="Ball S.G."/>
            <person name="Gile G.H."/>
            <person name="Hirakawa Y."/>
            <person name="Hopkins J.F."/>
            <person name="Rensing S.A."/>
            <person name="Schmutz J."/>
            <person name="Symeonidi A."/>
            <person name="Elias M."/>
            <person name="Eveleigh R.J."/>
            <person name="Herman E.K."/>
            <person name="Klute M.J."/>
            <person name="Nakayama T."/>
            <person name="Obornik M."/>
            <person name="Reyes-Prieto A."/>
            <person name="Armbrust E.V."/>
            <person name="Aves S.J."/>
            <person name="Beiko R.G."/>
            <person name="Coutinho P."/>
            <person name="Dacks J.B."/>
            <person name="Durnford D.G."/>
            <person name="Fast N.M."/>
            <person name="Green B.R."/>
            <person name="Grisdale C."/>
            <person name="Hempe F."/>
            <person name="Henrissat B."/>
            <person name="Hoppner M.P."/>
            <person name="Ishida K.-I."/>
            <person name="Kim E."/>
            <person name="Koreny L."/>
            <person name="Kroth P.G."/>
            <person name="Liu Y."/>
            <person name="Malik S.-B."/>
            <person name="Maier U.G."/>
            <person name="McRose D."/>
            <person name="Mock T."/>
            <person name="Neilson J.A."/>
            <person name="Onodera N.T."/>
            <person name="Poole A.M."/>
            <person name="Pritham E.J."/>
            <person name="Richards T.A."/>
            <person name="Rocap G."/>
            <person name="Roy S.W."/>
            <person name="Sarai C."/>
            <person name="Schaack S."/>
            <person name="Shirato S."/>
            <person name="Slamovits C.H."/>
            <person name="Spencer D.F."/>
            <person name="Suzuki S."/>
            <person name="Worden A.Z."/>
            <person name="Zauner S."/>
            <person name="Barry K."/>
            <person name="Bell C."/>
            <person name="Bharti A.K."/>
            <person name="Crow J.A."/>
            <person name="Grimwood J."/>
            <person name="Kramer R."/>
            <person name="Lindquist E."/>
            <person name="Lucas S."/>
            <person name="Salamov A."/>
            <person name="McFadden G.I."/>
            <person name="Lane C.E."/>
            <person name="Keeling P.J."/>
            <person name="Gray M.W."/>
            <person name="Grigoriev I.V."/>
            <person name="Archibald J.M."/>
        </authorList>
    </citation>
    <scope>NUCLEOTIDE SEQUENCE</scope>
    <source>
        <strain evidence="3">CCMP2712</strain>
    </source>
</reference>
<evidence type="ECO:0000313" key="3">
    <source>
        <dbReference type="Proteomes" id="UP000011087"/>
    </source>
</evidence>
<dbReference type="KEGG" id="gtt:GUITHDRAFT_162338"/>
<reference evidence="2" key="3">
    <citation type="submission" date="2016-03" db="UniProtKB">
        <authorList>
            <consortium name="EnsemblProtists"/>
        </authorList>
    </citation>
    <scope>IDENTIFICATION</scope>
</reference>
<evidence type="ECO:0000313" key="1">
    <source>
        <dbReference type="EMBL" id="EKX48876.1"/>
    </source>
</evidence>
<reference evidence="1 3" key="1">
    <citation type="journal article" date="2012" name="Nature">
        <title>Algal genomes reveal evolutionary mosaicism and the fate of nucleomorphs.</title>
        <authorList>
            <consortium name="DOE Joint Genome Institute"/>
            <person name="Curtis B.A."/>
            <person name="Tanifuji G."/>
            <person name="Burki F."/>
            <person name="Gruber A."/>
            <person name="Irimia M."/>
            <person name="Maruyama S."/>
            <person name="Arias M.C."/>
            <person name="Ball S.G."/>
            <person name="Gile G.H."/>
            <person name="Hirakawa Y."/>
            <person name="Hopkins J.F."/>
            <person name="Kuo A."/>
            <person name="Rensing S.A."/>
            <person name="Schmutz J."/>
            <person name="Symeonidi A."/>
            <person name="Elias M."/>
            <person name="Eveleigh R.J."/>
            <person name="Herman E.K."/>
            <person name="Klute M.J."/>
            <person name="Nakayama T."/>
            <person name="Obornik M."/>
            <person name="Reyes-Prieto A."/>
            <person name="Armbrust E.V."/>
            <person name="Aves S.J."/>
            <person name="Beiko R.G."/>
            <person name="Coutinho P."/>
            <person name="Dacks J.B."/>
            <person name="Durnford D.G."/>
            <person name="Fast N.M."/>
            <person name="Green B.R."/>
            <person name="Grisdale C.J."/>
            <person name="Hempel F."/>
            <person name="Henrissat B."/>
            <person name="Hoppner M.P."/>
            <person name="Ishida K."/>
            <person name="Kim E."/>
            <person name="Koreny L."/>
            <person name="Kroth P.G."/>
            <person name="Liu Y."/>
            <person name="Malik S.B."/>
            <person name="Maier U.G."/>
            <person name="McRose D."/>
            <person name="Mock T."/>
            <person name="Neilson J.A."/>
            <person name="Onodera N.T."/>
            <person name="Poole A.M."/>
            <person name="Pritham E.J."/>
            <person name="Richards T.A."/>
            <person name="Rocap G."/>
            <person name="Roy S.W."/>
            <person name="Sarai C."/>
            <person name="Schaack S."/>
            <person name="Shirato S."/>
            <person name="Slamovits C.H."/>
            <person name="Spencer D.F."/>
            <person name="Suzuki S."/>
            <person name="Worden A.Z."/>
            <person name="Zauner S."/>
            <person name="Barry K."/>
            <person name="Bell C."/>
            <person name="Bharti A.K."/>
            <person name="Crow J.A."/>
            <person name="Grimwood J."/>
            <person name="Kramer R."/>
            <person name="Lindquist E."/>
            <person name="Lucas S."/>
            <person name="Salamov A."/>
            <person name="McFadden G.I."/>
            <person name="Lane C.E."/>
            <person name="Keeling P.J."/>
            <person name="Gray M.W."/>
            <person name="Grigoriev I.V."/>
            <person name="Archibald J.M."/>
        </authorList>
    </citation>
    <scope>NUCLEOTIDE SEQUENCE</scope>
    <source>
        <strain evidence="1 3">CCMP2712</strain>
    </source>
</reference>
<keyword evidence="3" id="KW-1185">Reference proteome</keyword>
<dbReference type="EMBL" id="JH992984">
    <property type="protein sequence ID" value="EKX48876.1"/>
    <property type="molecule type" value="Genomic_DNA"/>
</dbReference>
<name>L1JK62_GUITC</name>
<dbReference type="GeneID" id="17305497"/>
<evidence type="ECO:0000313" key="2">
    <source>
        <dbReference type="EnsemblProtists" id="EKX48876"/>
    </source>
</evidence>
<dbReference type="PaxDb" id="55529-EKX48876"/>
<dbReference type="HOGENOM" id="CLU_1172584_0_0_1"/>